<evidence type="ECO:0000259" key="1">
    <source>
        <dbReference type="Pfam" id="PF12697"/>
    </source>
</evidence>
<reference evidence="2 3" key="1">
    <citation type="submission" date="2020-08" db="EMBL/GenBank/DDBJ databases">
        <title>Genomic Encyclopedia of Type Strains, Phase III (KMG-III): the genomes of soil and plant-associated and newly described type strains.</title>
        <authorList>
            <person name="Whitman W."/>
        </authorList>
    </citation>
    <scope>NUCLEOTIDE SEQUENCE [LARGE SCALE GENOMIC DNA]</scope>
    <source>
        <strain evidence="2 3">CECT 3266</strain>
    </source>
</reference>
<evidence type="ECO:0000313" key="3">
    <source>
        <dbReference type="Proteomes" id="UP000556084"/>
    </source>
</evidence>
<name>A0A7W7PNA8_9ACTN</name>
<dbReference type="SUPFAM" id="SSF53474">
    <property type="entry name" value="alpha/beta-Hydrolases"/>
    <property type="match status" value="1"/>
</dbReference>
<feature type="domain" description="AB hydrolase-1" evidence="1">
    <location>
        <begin position="86"/>
        <end position="416"/>
    </location>
</feature>
<dbReference type="AlphaFoldDB" id="A0A7W7PNA8"/>
<proteinExistence type="predicted"/>
<dbReference type="Gene3D" id="3.40.50.1820">
    <property type="entry name" value="alpha/beta hydrolase"/>
    <property type="match status" value="1"/>
</dbReference>
<dbReference type="Proteomes" id="UP000556084">
    <property type="component" value="Unassembled WGS sequence"/>
</dbReference>
<dbReference type="InterPro" id="IPR029058">
    <property type="entry name" value="AB_hydrolase_fold"/>
</dbReference>
<dbReference type="Pfam" id="PF12697">
    <property type="entry name" value="Abhydrolase_6"/>
    <property type="match status" value="1"/>
</dbReference>
<sequence length="487" mass="51745">MGICLALGAFGAGGLLAVDSFRSSDEPCDQMPTDIATSDYALDFSVPAGLMPDRRFDGQKAQLHVHRVQPKYQHGRCAQTPVRAAVLIHGRTVPGPVAFDLKGADQDHNKLSVQAGLAREGIDTFAPSLLGYGQSTRFKDGLDDPDNASLRAFRSDGSCAFAEGCDRTHNPVFPLDQQGTKLSTNPLAGQRYAHSSKVRFAGTDVWVRDVRQAIDDAIAKAHPTDGKVTLLGYSLGGNRVGRALYANNPNPLLPKSSDTIAKVNRVVFLSSFYGGTTEESTPSGGFVSFPLTLTDHQGTSDGWKLASGTTEQDCPGRIVNGSQDETWKELMQQDGRGRDWGGTDPHHPAGLNRSPTFSTYGWNSTVAGQLTVPALVIHGIDDGVLPVTTSTTLYDQLPASMQNKVLVQIKCASHTLLAEGCTGARCKPPASATVYGQAPNTTWAGPHATLNAALIEWITKGTFDGEGTGKFTVDKSGVVHRQAAATG</sequence>
<evidence type="ECO:0000313" key="2">
    <source>
        <dbReference type="EMBL" id="MBB4894650.1"/>
    </source>
</evidence>
<dbReference type="GO" id="GO:0003824">
    <property type="term" value="F:catalytic activity"/>
    <property type="evidence" value="ECO:0007669"/>
    <property type="project" value="UniProtKB-ARBA"/>
</dbReference>
<dbReference type="EMBL" id="JACHJH010000005">
    <property type="protein sequence ID" value="MBB4894650.1"/>
    <property type="molecule type" value="Genomic_DNA"/>
</dbReference>
<organism evidence="2 3">
    <name type="scientific">Streptomyces olivoverticillatus</name>
    <dbReference type="NCBI Taxonomy" id="66427"/>
    <lineage>
        <taxon>Bacteria</taxon>
        <taxon>Bacillati</taxon>
        <taxon>Actinomycetota</taxon>
        <taxon>Actinomycetes</taxon>
        <taxon>Kitasatosporales</taxon>
        <taxon>Streptomycetaceae</taxon>
        <taxon>Streptomyces</taxon>
    </lineage>
</organism>
<dbReference type="InterPro" id="IPR000073">
    <property type="entry name" value="AB_hydrolase_1"/>
</dbReference>
<gene>
    <name evidence="2" type="ORF">FHS39_003708</name>
</gene>
<keyword evidence="3" id="KW-1185">Reference proteome</keyword>
<comment type="caution">
    <text evidence="2">The sequence shown here is derived from an EMBL/GenBank/DDBJ whole genome shotgun (WGS) entry which is preliminary data.</text>
</comment>
<accession>A0A7W7PNA8</accession>
<dbReference type="RefSeq" id="WP_184350423.1">
    <property type="nucleotide sequence ID" value="NZ_JACHJH010000005.1"/>
</dbReference>
<protein>
    <submittedName>
        <fullName evidence="2">Pimeloyl-ACP methyl ester carboxylesterase</fullName>
    </submittedName>
</protein>